<comment type="caution">
    <text evidence="5">The sequence shown here is derived from an EMBL/GenBank/DDBJ whole genome shotgun (WGS) entry which is preliminary data.</text>
</comment>
<dbReference type="Proteomes" id="UP001231362">
    <property type="component" value="Unassembled WGS sequence"/>
</dbReference>
<evidence type="ECO:0000256" key="1">
    <source>
        <dbReference type="ARBA" id="ARBA00009175"/>
    </source>
</evidence>
<comment type="similarity">
    <text evidence="1">Belongs to the bacterial solute-binding protein ModA family.</text>
</comment>
<protein>
    <submittedName>
        <fullName evidence="5">Molybdate transport system substrate-binding protein</fullName>
    </submittedName>
</protein>
<feature type="signal peptide" evidence="4">
    <location>
        <begin position="1"/>
        <end position="20"/>
    </location>
</feature>
<keyword evidence="3 4" id="KW-0732">Signal</keyword>
<dbReference type="Pfam" id="PF13531">
    <property type="entry name" value="SBP_bac_11"/>
    <property type="match status" value="1"/>
</dbReference>
<proteinExistence type="inferred from homology"/>
<evidence type="ECO:0000313" key="5">
    <source>
        <dbReference type="EMBL" id="MDQ0155427.1"/>
    </source>
</evidence>
<keyword evidence="2" id="KW-0479">Metal-binding</keyword>
<gene>
    <name evidence="5" type="ORF">J2S07_001732</name>
</gene>
<feature type="chain" id="PRO_5047218091" evidence="4">
    <location>
        <begin position="21"/>
        <end position="271"/>
    </location>
</feature>
<dbReference type="InterPro" id="IPR005950">
    <property type="entry name" value="ModA"/>
</dbReference>
<reference evidence="5 6" key="1">
    <citation type="submission" date="2023-07" db="EMBL/GenBank/DDBJ databases">
        <title>Genomic Encyclopedia of Type Strains, Phase IV (KMG-IV): sequencing the most valuable type-strain genomes for metagenomic binning, comparative biology and taxonomic classification.</title>
        <authorList>
            <person name="Goeker M."/>
        </authorList>
    </citation>
    <scope>NUCLEOTIDE SEQUENCE [LARGE SCALE GENOMIC DNA]</scope>
    <source>
        <strain evidence="5 6">DSM 23948</strain>
    </source>
</reference>
<accession>A0ABT9V3B7</accession>
<dbReference type="PANTHER" id="PTHR30632">
    <property type="entry name" value="MOLYBDATE-BINDING PERIPLASMIC PROTEIN"/>
    <property type="match status" value="1"/>
</dbReference>
<dbReference type="PIRSF" id="PIRSF004846">
    <property type="entry name" value="ModA"/>
    <property type="match status" value="1"/>
</dbReference>
<keyword evidence="6" id="KW-1185">Reference proteome</keyword>
<dbReference type="InterPro" id="IPR041879">
    <property type="entry name" value="YvgL-like_PBP2"/>
</dbReference>
<name>A0ABT9V3B7_9BACL</name>
<dbReference type="CDD" id="cd13537">
    <property type="entry name" value="PBP2_YvgL_like"/>
    <property type="match status" value="1"/>
</dbReference>
<dbReference type="PANTHER" id="PTHR30632:SF0">
    <property type="entry name" value="SULFATE-BINDING PROTEIN"/>
    <property type="match status" value="1"/>
</dbReference>
<dbReference type="NCBIfam" id="TIGR01256">
    <property type="entry name" value="modA"/>
    <property type="match status" value="1"/>
</dbReference>
<evidence type="ECO:0000256" key="4">
    <source>
        <dbReference type="SAM" id="SignalP"/>
    </source>
</evidence>
<organism evidence="5 6">
    <name type="scientific">Anoxybacillus andreesenii</name>
    <dbReference type="NCBI Taxonomy" id="1325932"/>
    <lineage>
        <taxon>Bacteria</taxon>
        <taxon>Bacillati</taxon>
        <taxon>Bacillota</taxon>
        <taxon>Bacilli</taxon>
        <taxon>Bacillales</taxon>
        <taxon>Anoxybacillaceae</taxon>
        <taxon>Anoxybacillus</taxon>
    </lineage>
</organism>
<dbReference type="InterPro" id="IPR050682">
    <property type="entry name" value="ModA/WtpA"/>
</dbReference>
<dbReference type="EMBL" id="JAUSTU010000006">
    <property type="protein sequence ID" value="MDQ0155427.1"/>
    <property type="molecule type" value="Genomic_DNA"/>
</dbReference>
<dbReference type="RefSeq" id="WP_307149988.1">
    <property type="nucleotide sequence ID" value="NZ_JAUSTU010000006.1"/>
</dbReference>
<evidence type="ECO:0000313" key="6">
    <source>
        <dbReference type="Proteomes" id="UP001231362"/>
    </source>
</evidence>
<dbReference type="Gene3D" id="3.40.190.10">
    <property type="entry name" value="Periplasmic binding protein-like II"/>
    <property type="match status" value="2"/>
</dbReference>
<evidence type="ECO:0000256" key="3">
    <source>
        <dbReference type="ARBA" id="ARBA00022729"/>
    </source>
</evidence>
<dbReference type="SUPFAM" id="SSF53850">
    <property type="entry name" value="Periplasmic binding protein-like II"/>
    <property type="match status" value="1"/>
</dbReference>
<evidence type="ECO:0000256" key="2">
    <source>
        <dbReference type="ARBA" id="ARBA00022723"/>
    </source>
</evidence>
<dbReference type="PROSITE" id="PS51257">
    <property type="entry name" value="PROKAR_LIPOPROTEIN"/>
    <property type="match status" value="1"/>
</dbReference>
<sequence length="271" mass="29940">MKKWFKFVGILLFVLMFAVACSNNENTDQSSDKQEPKKESKEKVELTISAAASLKDAMDVIGQTYREKHPEVTLKFNFGASGSLQQQISQGAPVDLFFSAAEDKFDLLVEEGNIAKEDGLDLLGNELVLVVPKGDQSIKGFEDLTKEEVGKISIGTPESVPAGKYAKESLEKMDIWKDVESKVVYAKDVRQVLSYVETGNVAAGIVYKTDALVSDKIEIVASADPATHTPIIYPLGIIKDSKHYEAAKEFYEYLQSDAALKVFEEYGFTTK</sequence>